<organism evidence="2 3">
    <name type="scientific">Solanum commersonii</name>
    <name type="common">Commerson's wild potato</name>
    <name type="synonym">Commerson's nightshade</name>
    <dbReference type="NCBI Taxonomy" id="4109"/>
    <lineage>
        <taxon>Eukaryota</taxon>
        <taxon>Viridiplantae</taxon>
        <taxon>Streptophyta</taxon>
        <taxon>Embryophyta</taxon>
        <taxon>Tracheophyta</taxon>
        <taxon>Spermatophyta</taxon>
        <taxon>Magnoliopsida</taxon>
        <taxon>eudicotyledons</taxon>
        <taxon>Gunneridae</taxon>
        <taxon>Pentapetalae</taxon>
        <taxon>asterids</taxon>
        <taxon>lamiids</taxon>
        <taxon>Solanales</taxon>
        <taxon>Solanaceae</taxon>
        <taxon>Solanoideae</taxon>
        <taxon>Solaneae</taxon>
        <taxon>Solanum</taxon>
    </lineage>
</organism>
<dbReference type="EMBL" id="JACXVP010000004">
    <property type="protein sequence ID" value="KAG5608224.1"/>
    <property type="molecule type" value="Genomic_DNA"/>
</dbReference>
<dbReference type="Proteomes" id="UP000824120">
    <property type="component" value="Chromosome 4"/>
</dbReference>
<evidence type="ECO:0008006" key="4">
    <source>
        <dbReference type="Google" id="ProtNLM"/>
    </source>
</evidence>
<evidence type="ECO:0000313" key="3">
    <source>
        <dbReference type="Proteomes" id="UP000824120"/>
    </source>
</evidence>
<proteinExistence type="predicted"/>
<dbReference type="AlphaFoldDB" id="A0A9J5Z8H6"/>
<reference evidence="2 3" key="1">
    <citation type="submission" date="2020-09" db="EMBL/GenBank/DDBJ databases">
        <title>De no assembly of potato wild relative species, Solanum commersonii.</title>
        <authorList>
            <person name="Cho K."/>
        </authorList>
    </citation>
    <scope>NUCLEOTIDE SEQUENCE [LARGE SCALE GENOMIC DNA]</scope>
    <source>
        <strain evidence="2">LZ3.2</strain>
        <tissue evidence="2">Leaf</tissue>
    </source>
</reference>
<comment type="caution">
    <text evidence="2">The sequence shown here is derived from an EMBL/GenBank/DDBJ whole genome shotgun (WGS) entry which is preliminary data.</text>
</comment>
<evidence type="ECO:0000256" key="1">
    <source>
        <dbReference type="SAM" id="MobiDB-lite"/>
    </source>
</evidence>
<evidence type="ECO:0000313" key="2">
    <source>
        <dbReference type="EMBL" id="KAG5608224.1"/>
    </source>
</evidence>
<protein>
    <recommendedName>
        <fullName evidence="4">Reverse transcriptase domain-containing protein</fullName>
    </recommendedName>
</protein>
<dbReference type="PANTHER" id="PTHR46238">
    <property type="entry name" value="REVERSE TRANSCRIPTASE DOMAIN-CONTAINING PROTEIN"/>
    <property type="match status" value="1"/>
</dbReference>
<name>A0A9J5Z8H6_SOLCO</name>
<feature type="non-terminal residue" evidence="2">
    <location>
        <position position="1"/>
    </location>
</feature>
<accession>A0A9J5Z8H6</accession>
<dbReference type="OrthoDB" id="1225857at2759"/>
<gene>
    <name evidence="2" type="ORF">H5410_019505</name>
</gene>
<sequence length="82" mass="9528">PTFVHREIVTIYANDVVLIDETRNGVNAKLEVWRRTLESKGFRLSRIKTEYLECKFSAVRHEPNVEENGENEEDATHRIGAE</sequence>
<keyword evidence="3" id="KW-1185">Reference proteome</keyword>
<feature type="region of interest" description="Disordered" evidence="1">
    <location>
        <begin position="63"/>
        <end position="82"/>
    </location>
</feature>
<dbReference type="PANTHER" id="PTHR46238:SF8">
    <property type="entry name" value="ENDONUCLEASE_EXONUCLEASE_PHOSPHATASE DOMAIN-CONTAINING PROTEIN"/>
    <property type="match status" value="1"/>
</dbReference>